<accession>A0A8J2QST0</accession>
<dbReference type="Pfam" id="PF01522">
    <property type="entry name" value="Polysacc_deac_1"/>
    <property type="match status" value="1"/>
</dbReference>
<feature type="chain" id="PRO_5035207349" evidence="1">
    <location>
        <begin position="19"/>
        <end position="383"/>
    </location>
</feature>
<name>A0A8J2QST0_9NEOP</name>
<keyword evidence="4" id="KW-1185">Reference proteome</keyword>
<evidence type="ECO:0000313" key="4">
    <source>
        <dbReference type="Proteomes" id="UP000789524"/>
    </source>
</evidence>
<dbReference type="GO" id="GO:0016810">
    <property type="term" value="F:hydrolase activity, acting on carbon-nitrogen (but not peptide) bonds"/>
    <property type="evidence" value="ECO:0007669"/>
    <property type="project" value="InterPro"/>
</dbReference>
<evidence type="ECO:0000256" key="1">
    <source>
        <dbReference type="SAM" id="SignalP"/>
    </source>
</evidence>
<dbReference type="CDD" id="cd10975">
    <property type="entry name" value="CE4_CDA_like_2"/>
    <property type="match status" value="1"/>
</dbReference>
<organism evidence="3 4">
    <name type="scientific">Danaus chrysippus</name>
    <name type="common">African queen</name>
    <dbReference type="NCBI Taxonomy" id="151541"/>
    <lineage>
        <taxon>Eukaryota</taxon>
        <taxon>Metazoa</taxon>
        <taxon>Ecdysozoa</taxon>
        <taxon>Arthropoda</taxon>
        <taxon>Hexapoda</taxon>
        <taxon>Insecta</taxon>
        <taxon>Pterygota</taxon>
        <taxon>Neoptera</taxon>
        <taxon>Endopterygota</taxon>
        <taxon>Lepidoptera</taxon>
        <taxon>Glossata</taxon>
        <taxon>Ditrysia</taxon>
        <taxon>Papilionoidea</taxon>
        <taxon>Nymphalidae</taxon>
        <taxon>Danainae</taxon>
        <taxon>Danaini</taxon>
        <taxon>Danaina</taxon>
        <taxon>Danaus</taxon>
        <taxon>Anosia</taxon>
    </lineage>
</organism>
<dbReference type="InterPro" id="IPR052740">
    <property type="entry name" value="CE4"/>
</dbReference>
<dbReference type="AlphaFoldDB" id="A0A8J2QST0"/>
<dbReference type="EMBL" id="CAKASE010000061">
    <property type="protein sequence ID" value="CAG9568452.1"/>
    <property type="molecule type" value="Genomic_DNA"/>
</dbReference>
<reference evidence="3" key="1">
    <citation type="submission" date="2021-09" db="EMBL/GenBank/DDBJ databases">
        <authorList>
            <person name="Martin H S."/>
        </authorList>
    </citation>
    <scope>NUCLEOTIDE SEQUENCE</scope>
</reference>
<protein>
    <submittedName>
        <fullName evidence="3">(African queen) hypothetical protein</fullName>
    </submittedName>
</protein>
<dbReference type="SUPFAM" id="SSF88713">
    <property type="entry name" value="Glycoside hydrolase/deacetylase"/>
    <property type="match status" value="1"/>
</dbReference>
<dbReference type="Gene3D" id="3.20.20.370">
    <property type="entry name" value="Glycoside hydrolase/deacetylase"/>
    <property type="match status" value="1"/>
</dbReference>
<feature type="signal peptide" evidence="1">
    <location>
        <begin position="1"/>
        <end position="18"/>
    </location>
</feature>
<dbReference type="PANTHER" id="PTHR45985:SF8">
    <property type="entry name" value="CHITIN DEACETYLASE-LIKE 9, ISOFORM A"/>
    <property type="match status" value="1"/>
</dbReference>
<dbReference type="GO" id="GO:0005975">
    <property type="term" value="P:carbohydrate metabolic process"/>
    <property type="evidence" value="ECO:0007669"/>
    <property type="project" value="InterPro"/>
</dbReference>
<sequence>MRCASFLLGLVLFVSVHCQNDSLPAAEKCDPEKCKLPSCRCSSTEIPGNLEPRDTPQFVLLTFDDAVTTVNIETYRDILYNRANSNRCPIGVTFFINHEYTDYSLVNELYNRGFEIALHSITHRTNQTYWKEATVEEATREFVDQRILMSHFANIPQGSMQGIRSPFIQLSGNSTYQMVKDNGLTYDLSWPTVRFTDPGLWPYTLDYSSIQDCVISPCPTASIPGVWVIPMISWTDLEGFPCSFVDACFSNPDLTDEDAWFQYIVKAFEKHYFGNRSPFGFYVHEWFVRINPGVKGALVRFMNMIENMNDAFLVNANEVVNWVKNPVPLNEFVKQDCPRFVPAACRRTTCSGLREEGSGNTYYMTICNRCPRVYPWINNPRGV</sequence>
<dbReference type="InterPro" id="IPR002509">
    <property type="entry name" value="NODB_dom"/>
</dbReference>
<dbReference type="OrthoDB" id="504708at2759"/>
<dbReference type="Proteomes" id="UP000789524">
    <property type="component" value="Unassembled WGS sequence"/>
</dbReference>
<evidence type="ECO:0000259" key="2">
    <source>
        <dbReference type="Pfam" id="PF01522"/>
    </source>
</evidence>
<proteinExistence type="predicted"/>
<dbReference type="PANTHER" id="PTHR45985">
    <property type="match status" value="1"/>
</dbReference>
<evidence type="ECO:0000313" key="3">
    <source>
        <dbReference type="EMBL" id="CAG9568452.1"/>
    </source>
</evidence>
<keyword evidence="1" id="KW-0732">Signal</keyword>
<feature type="domain" description="NodB homology" evidence="2">
    <location>
        <begin position="55"/>
        <end position="144"/>
    </location>
</feature>
<comment type="caution">
    <text evidence="3">The sequence shown here is derived from an EMBL/GenBank/DDBJ whole genome shotgun (WGS) entry which is preliminary data.</text>
</comment>
<dbReference type="InterPro" id="IPR011330">
    <property type="entry name" value="Glyco_hydro/deAcase_b/a-brl"/>
</dbReference>
<gene>
    <name evidence="3" type="ORF">DCHRY22_LOCUS8332</name>
</gene>